<dbReference type="STRING" id="1218599.LEP1GSC195_3953"/>
<gene>
    <name evidence="1" type="ORF">LEP1GSC195_3953</name>
</gene>
<comment type="caution">
    <text evidence="1">The sequence shown here is derived from an EMBL/GenBank/DDBJ whole genome shotgun (WGS) entry which is preliminary data.</text>
</comment>
<accession>R9A3I1</accession>
<dbReference type="EMBL" id="AOGZ02000021">
    <property type="protein sequence ID" value="EOQ94780.1"/>
    <property type="molecule type" value="Genomic_DNA"/>
</dbReference>
<name>R9A3I1_9LEPT</name>
<keyword evidence="2" id="KW-1185">Reference proteome</keyword>
<organism evidence="1 2">
    <name type="scientific">Leptospira wolbachii serovar Codice str. CDC</name>
    <dbReference type="NCBI Taxonomy" id="1218599"/>
    <lineage>
        <taxon>Bacteria</taxon>
        <taxon>Pseudomonadati</taxon>
        <taxon>Spirochaetota</taxon>
        <taxon>Spirochaetia</taxon>
        <taxon>Leptospirales</taxon>
        <taxon>Leptospiraceae</taxon>
        <taxon>Leptospira</taxon>
    </lineage>
</organism>
<dbReference type="RefSeq" id="WP_015683118.1">
    <property type="nucleotide sequence ID" value="NZ_AOGZ02000021.1"/>
</dbReference>
<protein>
    <submittedName>
        <fullName evidence="1">Uncharacterized protein</fullName>
    </submittedName>
</protein>
<proteinExistence type="predicted"/>
<dbReference type="AlphaFoldDB" id="R9A3I1"/>
<dbReference type="Gene3D" id="3.40.91.30">
    <property type="match status" value="1"/>
</dbReference>
<reference evidence="1" key="1">
    <citation type="submission" date="2013-04" db="EMBL/GenBank/DDBJ databases">
        <authorList>
            <person name="Harkins D.M."/>
            <person name="Durkin A.S."/>
            <person name="Brinkac L.M."/>
            <person name="Haft D.H."/>
            <person name="Selengut J.D."/>
            <person name="Sanka R."/>
            <person name="DePew J."/>
            <person name="Purushe J."/>
            <person name="Galloway R.L."/>
            <person name="Vinetz J.M."/>
            <person name="Sutton G.G."/>
            <person name="Nierman W.C."/>
            <person name="Fouts D.E."/>
        </authorList>
    </citation>
    <scope>NUCLEOTIDE SEQUENCE [LARGE SCALE GENOMIC DNA]</scope>
    <source>
        <strain evidence="1">CDC</strain>
    </source>
</reference>
<dbReference type="Proteomes" id="UP000013984">
    <property type="component" value="Unassembled WGS sequence"/>
</dbReference>
<evidence type="ECO:0000313" key="1">
    <source>
        <dbReference type="EMBL" id="EOQ94780.1"/>
    </source>
</evidence>
<sequence>MKPIDTIYNGYKFRSRLEARWAVFFDNINLSYIYEKEGFDLDGTWYLPDFWIENWQCWIEIKPDIPDLTKSNVREYNLCHKLAKYLNQNVLLVGGNPWSKDNSIQSYQKHTREYDIAIFTTPNLIENGFNFKDKQFQKGIINISNNGIICPLEKEFYTNEMYLYRIVKIINSIYPNLVSVIPEKDEIEKIIEVDKKYYQQKYSKNHPKWYYGISCTGLGFQYEENLAYLNCMPNLQKPSKALMNAFSISRQFRF</sequence>
<evidence type="ECO:0000313" key="2">
    <source>
        <dbReference type="Proteomes" id="UP000013984"/>
    </source>
</evidence>
<dbReference type="OrthoDB" id="518228at2"/>